<protein>
    <submittedName>
        <fullName evidence="4">Putative ABC transport system ATP-binding protein</fullName>
    </submittedName>
</protein>
<dbReference type="PROSITE" id="PS50893">
    <property type="entry name" value="ABC_TRANSPORTER_2"/>
    <property type="match status" value="1"/>
</dbReference>
<dbReference type="GO" id="GO:0005886">
    <property type="term" value="C:plasma membrane"/>
    <property type="evidence" value="ECO:0007669"/>
    <property type="project" value="TreeGrafter"/>
</dbReference>
<evidence type="ECO:0000256" key="1">
    <source>
        <dbReference type="ARBA" id="ARBA00022741"/>
    </source>
</evidence>
<accession>A0A1H9W280</accession>
<feature type="domain" description="ABC transporter" evidence="3">
    <location>
        <begin position="5"/>
        <end position="224"/>
    </location>
</feature>
<dbReference type="SUPFAM" id="SSF52540">
    <property type="entry name" value="P-loop containing nucleoside triphosphate hydrolases"/>
    <property type="match status" value="1"/>
</dbReference>
<dbReference type="EMBL" id="FOGU01000009">
    <property type="protein sequence ID" value="SES27889.1"/>
    <property type="molecule type" value="Genomic_DNA"/>
</dbReference>
<dbReference type="InterPro" id="IPR003593">
    <property type="entry name" value="AAA+_ATPase"/>
</dbReference>
<dbReference type="RefSeq" id="WP_092694941.1">
    <property type="nucleotide sequence ID" value="NZ_FOGU01000009.1"/>
</dbReference>
<evidence type="ECO:0000313" key="4">
    <source>
        <dbReference type="EMBL" id="SES27889.1"/>
    </source>
</evidence>
<dbReference type="PANTHER" id="PTHR24220">
    <property type="entry name" value="IMPORT ATP-BINDING PROTEIN"/>
    <property type="match status" value="1"/>
</dbReference>
<dbReference type="InterPro" id="IPR017871">
    <property type="entry name" value="ABC_transporter-like_CS"/>
</dbReference>
<dbReference type="PROSITE" id="PS00211">
    <property type="entry name" value="ABC_TRANSPORTER_1"/>
    <property type="match status" value="1"/>
</dbReference>
<organism evidence="4 5">
    <name type="scientific">Tranquillimonas rosea</name>
    <dbReference type="NCBI Taxonomy" id="641238"/>
    <lineage>
        <taxon>Bacteria</taxon>
        <taxon>Pseudomonadati</taxon>
        <taxon>Pseudomonadota</taxon>
        <taxon>Alphaproteobacteria</taxon>
        <taxon>Rhodobacterales</taxon>
        <taxon>Roseobacteraceae</taxon>
        <taxon>Tranquillimonas</taxon>
    </lineage>
</organism>
<evidence type="ECO:0000259" key="3">
    <source>
        <dbReference type="PROSITE" id="PS50893"/>
    </source>
</evidence>
<dbReference type="Proteomes" id="UP000198885">
    <property type="component" value="Unassembled WGS sequence"/>
</dbReference>
<reference evidence="4 5" key="1">
    <citation type="submission" date="2016-10" db="EMBL/GenBank/DDBJ databases">
        <authorList>
            <person name="de Groot N.N."/>
        </authorList>
    </citation>
    <scope>NUCLEOTIDE SEQUENCE [LARGE SCALE GENOMIC DNA]</scope>
    <source>
        <strain evidence="4 5">DSM 23042</strain>
    </source>
</reference>
<dbReference type="GO" id="GO:0005524">
    <property type="term" value="F:ATP binding"/>
    <property type="evidence" value="ECO:0007669"/>
    <property type="project" value="UniProtKB-KW"/>
</dbReference>
<keyword evidence="1" id="KW-0547">Nucleotide-binding</keyword>
<dbReference type="InterPro" id="IPR015854">
    <property type="entry name" value="ABC_transpr_LolD-like"/>
</dbReference>
<evidence type="ECO:0000256" key="2">
    <source>
        <dbReference type="ARBA" id="ARBA00022840"/>
    </source>
</evidence>
<proteinExistence type="predicted"/>
<dbReference type="Pfam" id="PF00005">
    <property type="entry name" value="ABC_tran"/>
    <property type="match status" value="1"/>
</dbReference>
<keyword evidence="2 4" id="KW-0067">ATP-binding</keyword>
<dbReference type="GO" id="GO:0016887">
    <property type="term" value="F:ATP hydrolysis activity"/>
    <property type="evidence" value="ECO:0007669"/>
    <property type="project" value="InterPro"/>
</dbReference>
<dbReference type="InterPro" id="IPR027417">
    <property type="entry name" value="P-loop_NTPase"/>
</dbReference>
<dbReference type="SMART" id="SM00382">
    <property type="entry name" value="AAA"/>
    <property type="match status" value="1"/>
</dbReference>
<name>A0A1H9W280_9RHOB</name>
<gene>
    <name evidence="4" type="ORF">SAMN04490244_10921</name>
</gene>
<evidence type="ECO:0000313" key="5">
    <source>
        <dbReference type="Proteomes" id="UP000198885"/>
    </source>
</evidence>
<sequence length="225" mass="23549">MALALSVSDLRVVAAGGRTLLDIPALDLPPGAALGIRGPSGAGKTTFLHAVAGLIDRSAGRIAWGDTDLAALSAGARARFRAGNVGMIFQDFLLFDELTALDNAAIPALFAPRGRRAGLREAARANLARLGLTDPVRDVSTFSGGERQRVSVARALANRPAIVLADEPTAALHREAADRLIADLVSVARDGNRTLVAVSHDPRLLDAMDRVLTIEDGRPAERQAA</sequence>
<dbReference type="STRING" id="641238.SAMN04490244_10921"/>
<dbReference type="AlphaFoldDB" id="A0A1H9W280"/>
<dbReference type="InterPro" id="IPR003439">
    <property type="entry name" value="ABC_transporter-like_ATP-bd"/>
</dbReference>
<keyword evidence="5" id="KW-1185">Reference proteome</keyword>
<dbReference type="OrthoDB" id="9787227at2"/>
<dbReference type="GO" id="GO:0022857">
    <property type="term" value="F:transmembrane transporter activity"/>
    <property type="evidence" value="ECO:0007669"/>
    <property type="project" value="TreeGrafter"/>
</dbReference>
<dbReference type="Gene3D" id="3.40.50.300">
    <property type="entry name" value="P-loop containing nucleotide triphosphate hydrolases"/>
    <property type="match status" value="1"/>
</dbReference>